<dbReference type="Gene3D" id="3.40.50.1000">
    <property type="entry name" value="HAD superfamily/HAD-like"/>
    <property type="match status" value="1"/>
</dbReference>
<keyword evidence="2" id="KW-0460">Magnesium</keyword>
<dbReference type="GO" id="GO:0006281">
    <property type="term" value="P:DNA repair"/>
    <property type="evidence" value="ECO:0007669"/>
    <property type="project" value="TreeGrafter"/>
</dbReference>
<sequence>MSELLQILSNQYTDSNRMFEEFSKAIGFADGQIDAAGILAGGTTNDITNALNLVITQNRPIGSPKVVNRWVSDKINQLTRKYIHEIQATTEDLPELLTRIKSTGIIIGIATADDYNTTMTCLEALGIRDMFEFIVTSDRYPAQKPDPGIVLDFCKKYRIKTNQVAVIGDTLVDLTLAENANAGLSIGVLSGTSTYKDLVEKADIIVPTIGNIIDENNHFIWEKA</sequence>
<dbReference type="NCBIfam" id="TIGR01549">
    <property type="entry name" value="HAD-SF-IA-v1"/>
    <property type="match status" value="1"/>
</dbReference>
<dbReference type="PANTHER" id="PTHR43434:SF1">
    <property type="entry name" value="PHOSPHOGLYCOLATE PHOSPHATASE"/>
    <property type="match status" value="1"/>
</dbReference>
<dbReference type="InterPro" id="IPR041492">
    <property type="entry name" value="HAD_2"/>
</dbReference>
<dbReference type="PANTHER" id="PTHR43434">
    <property type="entry name" value="PHOSPHOGLYCOLATE PHOSPHATASE"/>
    <property type="match status" value="1"/>
</dbReference>
<gene>
    <name evidence="3" type="ORF">SAMN04487944_11827</name>
</gene>
<evidence type="ECO:0000313" key="3">
    <source>
        <dbReference type="EMBL" id="SES10081.1"/>
    </source>
</evidence>
<dbReference type="InterPro" id="IPR023214">
    <property type="entry name" value="HAD_sf"/>
</dbReference>
<dbReference type="Pfam" id="PF13419">
    <property type="entry name" value="HAD_2"/>
    <property type="match status" value="1"/>
</dbReference>
<reference evidence="3 4" key="1">
    <citation type="submission" date="2016-10" db="EMBL/GenBank/DDBJ databases">
        <authorList>
            <person name="de Groot N.N."/>
        </authorList>
    </citation>
    <scope>NUCLEOTIDE SEQUENCE [LARGE SCALE GENOMIC DNA]</scope>
    <source>
        <strain evidence="3 4">CGMCC 1.7727</strain>
    </source>
</reference>
<dbReference type="GO" id="GO:0008967">
    <property type="term" value="F:phosphoglycolate phosphatase activity"/>
    <property type="evidence" value="ECO:0007669"/>
    <property type="project" value="TreeGrafter"/>
</dbReference>
<evidence type="ECO:0000256" key="2">
    <source>
        <dbReference type="ARBA" id="ARBA00022842"/>
    </source>
</evidence>
<keyword evidence="4" id="KW-1185">Reference proteome</keyword>
<name>A0A1H9UL93_9BACI</name>
<accession>A0A1H9UL93</accession>
<dbReference type="SUPFAM" id="SSF56784">
    <property type="entry name" value="HAD-like"/>
    <property type="match status" value="1"/>
</dbReference>
<organism evidence="3 4">
    <name type="scientific">Gracilibacillus ureilyticus</name>
    <dbReference type="NCBI Taxonomy" id="531814"/>
    <lineage>
        <taxon>Bacteria</taxon>
        <taxon>Bacillati</taxon>
        <taxon>Bacillota</taxon>
        <taxon>Bacilli</taxon>
        <taxon>Bacillales</taxon>
        <taxon>Bacillaceae</taxon>
        <taxon>Gracilibacillus</taxon>
    </lineage>
</organism>
<proteinExistence type="predicted"/>
<dbReference type="InterPro" id="IPR050155">
    <property type="entry name" value="HAD-like_hydrolase_sf"/>
</dbReference>
<evidence type="ECO:0000313" key="4">
    <source>
        <dbReference type="Proteomes" id="UP000199687"/>
    </source>
</evidence>
<dbReference type="STRING" id="531814.SAMN04487944_11827"/>
<dbReference type="EMBL" id="FOGL01000018">
    <property type="protein sequence ID" value="SES10081.1"/>
    <property type="molecule type" value="Genomic_DNA"/>
</dbReference>
<dbReference type="GO" id="GO:0005829">
    <property type="term" value="C:cytosol"/>
    <property type="evidence" value="ECO:0007669"/>
    <property type="project" value="TreeGrafter"/>
</dbReference>
<evidence type="ECO:0000256" key="1">
    <source>
        <dbReference type="ARBA" id="ARBA00022801"/>
    </source>
</evidence>
<dbReference type="CDD" id="cd01427">
    <property type="entry name" value="HAD_like"/>
    <property type="match status" value="1"/>
</dbReference>
<dbReference type="AlphaFoldDB" id="A0A1H9UL93"/>
<dbReference type="Proteomes" id="UP000199687">
    <property type="component" value="Unassembled WGS sequence"/>
</dbReference>
<dbReference type="InterPro" id="IPR006439">
    <property type="entry name" value="HAD-SF_hydro_IA"/>
</dbReference>
<keyword evidence="1" id="KW-0378">Hydrolase</keyword>
<protein>
    <submittedName>
        <fullName evidence="3">Phosphoglycolate phosphatase</fullName>
    </submittedName>
</protein>
<dbReference type="InterPro" id="IPR036412">
    <property type="entry name" value="HAD-like_sf"/>
</dbReference>